<feature type="signal peptide" evidence="1">
    <location>
        <begin position="1"/>
        <end position="22"/>
    </location>
</feature>
<comment type="caution">
    <text evidence="2">The sequence shown here is derived from an EMBL/GenBank/DDBJ whole genome shotgun (WGS) entry which is preliminary data.</text>
</comment>
<dbReference type="EMBL" id="BMJC01000003">
    <property type="protein sequence ID" value="GGB02391.1"/>
    <property type="molecule type" value="Genomic_DNA"/>
</dbReference>
<evidence type="ECO:0000313" key="3">
    <source>
        <dbReference type="Proteomes" id="UP000607559"/>
    </source>
</evidence>
<dbReference type="Gene3D" id="3.20.20.70">
    <property type="entry name" value="Aldolase class I"/>
    <property type="match status" value="1"/>
</dbReference>
<gene>
    <name evidence="2" type="ORF">GCM10011511_27060</name>
</gene>
<dbReference type="Proteomes" id="UP000607559">
    <property type="component" value="Unassembled WGS sequence"/>
</dbReference>
<dbReference type="RefSeq" id="WP_188932487.1">
    <property type="nucleotide sequence ID" value="NZ_BMJC01000003.1"/>
</dbReference>
<dbReference type="InterPro" id="IPR017853">
    <property type="entry name" value="GH"/>
</dbReference>
<evidence type="ECO:0000313" key="2">
    <source>
        <dbReference type="EMBL" id="GGB02391.1"/>
    </source>
</evidence>
<dbReference type="InterPro" id="IPR013785">
    <property type="entry name" value="Aldolase_TIM"/>
</dbReference>
<dbReference type="SUPFAM" id="SSF51445">
    <property type="entry name" value="(Trans)glycosidases"/>
    <property type="match status" value="1"/>
</dbReference>
<keyword evidence="1" id="KW-0732">Signal</keyword>
<keyword evidence="3" id="KW-1185">Reference proteome</keyword>
<proteinExistence type="predicted"/>
<organism evidence="2 3">
    <name type="scientific">Puia dinghuensis</name>
    <dbReference type="NCBI Taxonomy" id="1792502"/>
    <lineage>
        <taxon>Bacteria</taxon>
        <taxon>Pseudomonadati</taxon>
        <taxon>Bacteroidota</taxon>
        <taxon>Chitinophagia</taxon>
        <taxon>Chitinophagales</taxon>
        <taxon>Chitinophagaceae</taxon>
        <taxon>Puia</taxon>
    </lineage>
</organism>
<accession>A0A8J2XTC6</accession>
<reference evidence="2" key="1">
    <citation type="journal article" date="2014" name="Int. J. Syst. Evol. Microbiol.">
        <title>Complete genome sequence of Corynebacterium casei LMG S-19264T (=DSM 44701T), isolated from a smear-ripened cheese.</title>
        <authorList>
            <consortium name="US DOE Joint Genome Institute (JGI-PGF)"/>
            <person name="Walter F."/>
            <person name="Albersmeier A."/>
            <person name="Kalinowski J."/>
            <person name="Ruckert C."/>
        </authorList>
    </citation>
    <scope>NUCLEOTIDE SEQUENCE</scope>
    <source>
        <strain evidence="2">CGMCC 1.15448</strain>
    </source>
</reference>
<name>A0A8J2XTC6_9BACT</name>
<reference evidence="2" key="2">
    <citation type="submission" date="2020-09" db="EMBL/GenBank/DDBJ databases">
        <authorList>
            <person name="Sun Q."/>
            <person name="Zhou Y."/>
        </authorList>
    </citation>
    <scope>NUCLEOTIDE SEQUENCE</scope>
    <source>
        <strain evidence="2">CGMCC 1.15448</strain>
    </source>
</reference>
<sequence length="732" mass="80741">MRTTIYITFCLCLIFSGWRLQAQTLKEYPDSVVLYDSQVRIVFHTANGAIDYHFAGPTDVYNAVGYVLDTRTGLLLTTSLAQHPYSTDAVHDSLGDGIRINIRHMDDRHAISLVQRITLYADRHWVLTDITAASSTGQATVETRNISPLAILPSQQGRVAMSGSEPRILDEPFDNDDWVGVVERHWPDAAGISYEFSALYDNAAFNGLVMGSLTHDCWKTGIVYHTGAAPGQIDSLVVYGGAATPDVPSLPRAYGGRDGTHDVMPHGTLTGAAVASPLIYLGGGTDIRGAFTGYGRANARINGSLDWKGNAPVYWNSFGVEGVLGYEKVMMPPGVAKVSDYLHSLDNFSRWSPPVLSVDSYDQSIYTTDLLASLSKYAKKNGQQMGFYFGPFVVWTWKNSVEQTKLPGTNFSLGEAVLKDEQGKPIAYKDGDWGAYPIDPTHPATRQYIITQLQKAKAIHATFLKIDFLTCGALESITHSDPAISTGMQAYNYGMKMVKHLIDSILGPDIFITEAISPMFPHQYAHTRFISTDVYSHLRDDEKGFPSWGSTEASLATGAHLGWVQGTLWPFTNLDVCIMQHFQKNPDLSEQEIRVRLYAMMVMGSILGDGSDFRQPLAAQRGRKYLNDPRLCAFFSRPQAFLPLKYSDGDGFDQQMAFYGKAKDTLLGLFNFNTHEVFRWRCGLDSLGLKKGKYLVKEFLTGATLATVEAGQDVISLTIPPGDALMAELIPQ</sequence>
<protein>
    <submittedName>
        <fullName evidence="2">Alpha-galactosidase</fullName>
    </submittedName>
</protein>
<feature type="chain" id="PRO_5035197124" evidence="1">
    <location>
        <begin position="23"/>
        <end position="732"/>
    </location>
</feature>
<dbReference type="AlphaFoldDB" id="A0A8J2XTC6"/>
<evidence type="ECO:0000256" key="1">
    <source>
        <dbReference type="SAM" id="SignalP"/>
    </source>
</evidence>